<dbReference type="EMBL" id="FOTC01000010">
    <property type="protein sequence ID" value="SFL63467.1"/>
    <property type="molecule type" value="Genomic_DNA"/>
</dbReference>
<dbReference type="Proteomes" id="UP000199607">
    <property type="component" value="Unassembled WGS sequence"/>
</dbReference>
<name>A0A1I4JB37_9EURY</name>
<evidence type="ECO:0000313" key="1">
    <source>
        <dbReference type="EMBL" id="SFL63467.1"/>
    </source>
</evidence>
<gene>
    <name evidence="1" type="ORF">SAMN04487950_4431</name>
</gene>
<protein>
    <submittedName>
        <fullName evidence="1">Uncharacterized protein</fullName>
    </submittedName>
</protein>
<sequence length="70" mass="8308">MPALISLVYCRSAFFKRSLGITLKLVREGISNDYIDLQNFVFNHFRNYFLFRKRPYINHNTMVFNGGVSR</sequence>
<keyword evidence="2" id="KW-1185">Reference proteome</keyword>
<organism evidence="1 2">
    <name type="scientific">Halogranum rubrum</name>
    <dbReference type="NCBI Taxonomy" id="553466"/>
    <lineage>
        <taxon>Archaea</taxon>
        <taxon>Methanobacteriati</taxon>
        <taxon>Methanobacteriota</taxon>
        <taxon>Stenosarchaea group</taxon>
        <taxon>Halobacteria</taxon>
        <taxon>Halobacteriales</taxon>
        <taxon>Haloferacaceae</taxon>
    </lineage>
</organism>
<accession>A0A1I4JB37</accession>
<reference evidence="2" key="1">
    <citation type="submission" date="2016-10" db="EMBL/GenBank/DDBJ databases">
        <authorList>
            <person name="Varghese N."/>
            <person name="Submissions S."/>
        </authorList>
    </citation>
    <scope>NUCLEOTIDE SEQUENCE [LARGE SCALE GENOMIC DNA]</scope>
    <source>
        <strain evidence="2">CGMCC 1.7738</strain>
    </source>
</reference>
<dbReference type="AlphaFoldDB" id="A0A1I4JB37"/>
<proteinExistence type="predicted"/>
<evidence type="ECO:0000313" key="2">
    <source>
        <dbReference type="Proteomes" id="UP000199607"/>
    </source>
</evidence>